<sequence length="56" mass="6121">MPIGLVFVSGKSVHVLILSPRATGPEAYAYLSRCETCSMMKGPHPCQCRSRDHCAQ</sequence>
<name>A0A9P7EL71_9AGAM</name>
<proteinExistence type="predicted"/>
<dbReference type="AlphaFoldDB" id="A0A9P7EL71"/>
<comment type="caution">
    <text evidence="1">The sequence shown here is derived from an EMBL/GenBank/DDBJ whole genome shotgun (WGS) entry which is preliminary data.</text>
</comment>
<organism evidence="1 2">
    <name type="scientific">Suillus subaureus</name>
    <dbReference type="NCBI Taxonomy" id="48587"/>
    <lineage>
        <taxon>Eukaryota</taxon>
        <taxon>Fungi</taxon>
        <taxon>Dikarya</taxon>
        <taxon>Basidiomycota</taxon>
        <taxon>Agaricomycotina</taxon>
        <taxon>Agaricomycetes</taxon>
        <taxon>Agaricomycetidae</taxon>
        <taxon>Boletales</taxon>
        <taxon>Suillineae</taxon>
        <taxon>Suillaceae</taxon>
        <taxon>Suillus</taxon>
    </lineage>
</organism>
<dbReference type="Proteomes" id="UP000807769">
    <property type="component" value="Unassembled WGS sequence"/>
</dbReference>
<keyword evidence="2" id="KW-1185">Reference proteome</keyword>
<gene>
    <name evidence="1" type="ORF">BJ212DRAFT_1326672</name>
</gene>
<evidence type="ECO:0000313" key="2">
    <source>
        <dbReference type="Proteomes" id="UP000807769"/>
    </source>
</evidence>
<dbReference type="EMBL" id="JABBWG010000004">
    <property type="protein sequence ID" value="KAG1823780.1"/>
    <property type="molecule type" value="Genomic_DNA"/>
</dbReference>
<dbReference type="RefSeq" id="XP_041197840.1">
    <property type="nucleotide sequence ID" value="XM_041334612.1"/>
</dbReference>
<dbReference type="GeneID" id="64628629"/>
<evidence type="ECO:0000313" key="1">
    <source>
        <dbReference type="EMBL" id="KAG1823780.1"/>
    </source>
</evidence>
<accession>A0A9P7EL71</accession>
<reference evidence="1" key="1">
    <citation type="journal article" date="2020" name="New Phytol.">
        <title>Comparative genomics reveals dynamic genome evolution in host specialist ectomycorrhizal fungi.</title>
        <authorList>
            <person name="Lofgren L.A."/>
            <person name="Nguyen N.H."/>
            <person name="Vilgalys R."/>
            <person name="Ruytinx J."/>
            <person name="Liao H.L."/>
            <person name="Branco S."/>
            <person name="Kuo A."/>
            <person name="LaButti K."/>
            <person name="Lipzen A."/>
            <person name="Andreopoulos W."/>
            <person name="Pangilinan J."/>
            <person name="Riley R."/>
            <person name="Hundley H."/>
            <person name="Na H."/>
            <person name="Barry K."/>
            <person name="Grigoriev I.V."/>
            <person name="Stajich J.E."/>
            <person name="Kennedy P.G."/>
        </authorList>
    </citation>
    <scope>NUCLEOTIDE SEQUENCE</scope>
    <source>
        <strain evidence="1">MN1</strain>
    </source>
</reference>
<protein>
    <submittedName>
        <fullName evidence="1">Uncharacterized protein</fullName>
    </submittedName>
</protein>